<feature type="compositionally biased region" description="Low complexity" evidence="1">
    <location>
        <begin position="125"/>
        <end position="134"/>
    </location>
</feature>
<gene>
    <name evidence="2" type="ORF">DB32_005680</name>
</gene>
<organism evidence="2 3">
    <name type="scientific">Sandaracinus amylolyticus</name>
    <dbReference type="NCBI Taxonomy" id="927083"/>
    <lineage>
        <taxon>Bacteria</taxon>
        <taxon>Pseudomonadati</taxon>
        <taxon>Myxococcota</taxon>
        <taxon>Polyangia</taxon>
        <taxon>Polyangiales</taxon>
        <taxon>Sandaracinaceae</taxon>
        <taxon>Sandaracinus</taxon>
    </lineage>
</organism>
<proteinExistence type="predicted"/>
<dbReference type="AlphaFoldDB" id="A0A0F6W678"/>
<keyword evidence="3" id="KW-1185">Reference proteome</keyword>
<name>A0A0F6W678_9BACT</name>
<accession>A0A0F6W678</accession>
<evidence type="ECO:0000313" key="2">
    <source>
        <dbReference type="EMBL" id="AKF08531.1"/>
    </source>
</evidence>
<dbReference type="STRING" id="927083.DB32_005680"/>
<dbReference type="Proteomes" id="UP000034883">
    <property type="component" value="Chromosome"/>
</dbReference>
<protein>
    <submittedName>
        <fullName evidence="2">Uncharacterized protein</fullName>
    </submittedName>
</protein>
<dbReference type="EMBL" id="CP011125">
    <property type="protein sequence ID" value="AKF08531.1"/>
    <property type="molecule type" value="Genomic_DNA"/>
</dbReference>
<reference evidence="2 3" key="1">
    <citation type="submission" date="2015-03" db="EMBL/GenBank/DDBJ databases">
        <title>Genome assembly of Sandaracinus amylolyticus DSM 53668.</title>
        <authorList>
            <person name="Sharma G."/>
            <person name="Subramanian S."/>
        </authorList>
    </citation>
    <scope>NUCLEOTIDE SEQUENCE [LARGE SCALE GENOMIC DNA]</scope>
    <source>
        <strain evidence="2 3">DSM 53668</strain>
    </source>
</reference>
<dbReference type="KEGG" id="samy:DB32_005680"/>
<evidence type="ECO:0000313" key="3">
    <source>
        <dbReference type="Proteomes" id="UP000034883"/>
    </source>
</evidence>
<evidence type="ECO:0000256" key="1">
    <source>
        <dbReference type="SAM" id="MobiDB-lite"/>
    </source>
</evidence>
<feature type="region of interest" description="Disordered" evidence="1">
    <location>
        <begin position="121"/>
        <end position="150"/>
    </location>
</feature>
<sequence length="150" mass="15712">MPSAAVRTGACHDAEHSGGRASVVMCLLFEDGPPRALFLLGMRCSPRPRASEISRTAAFLLTSASPMRALRSALVCAAVAVGIAPGCVPSTSRQGVGGYCHRDDQCLEGLRCIERVCREGARPQPDGGPVDAWWPPDPPDTGFVPEPDGG</sequence>